<dbReference type="GO" id="GO:0016020">
    <property type="term" value="C:membrane"/>
    <property type="evidence" value="ECO:0007669"/>
    <property type="project" value="UniProtKB-SubCell"/>
</dbReference>
<dbReference type="AlphaFoldDB" id="A0A4U1F8E1"/>
<proteinExistence type="predicted"/>
<evidence type="ECO:0000256" key="3">
    <source>
        <dbReference type="ARBA" id="ARBA00022692"/>
    </source>
</evidence>
<dbReference type="InterPro" id="IPR028194">
    <property type="entry name" value="CC167"/>
</dbReference>
<evidence type="ECO:0000256" key="5">
    <source>
        <dbReference type="ARBA" id="ARBA00023054"/>
    </source>
</evidence>
<keyword evidence="3 7" id="KW-0812">Transmembrane</keyword>
<evidence type="ECO:0000256" key="1">
    <source>
        <dbReference type="ARBA" id="ARBA00004167"/>
    </source>
</evidence>
<dbReference type="EMBL" id="RWIC01000304">
    <property type="protein sequence ID" value="TKC45735.1"/>
    <property type="molecule type" value="Genomic_DNA"/>
</dbReference>
<comment type="caution">
    <text evidence="8">The sequence shown here is derived from an EMBL/GenBank/DDBJ whole genome shotgun (WGS) entry which is preliminary data.</text>
</comment>
<name>A0A4U1F8E1_MONMO</name>
<organism evidence="8 9">
    <name type="scientific">Monodon monoceros</name>
    <name type="common">Narwhal</name>
    <name type="synonym">Ceratodon monodon</name>
    <dbReference type="NCBI Taxonomy" id="40151"/>
    <lineage>
        <taxon>Eukaryota</taxon>
        <taxon>Metazoa</taxon>
        <taxon>Chordata</taxon>
        <taxon>Craniata</taxon>
        <taxon>Vertebrata</taxon>
        <taxon>Euteleostomi</taxon>
        <taxon>Mammalia</taxon>
        <taxon>Eutheria</taxon>
        <taxon>Laurasiatheria</taxon>
        <taxon>Artiodactyla</taxon>
        <taxon>Whippomorpha</taxon>
        <taxon>Cetacea</taxon>
        <taxon>Odontoceti</taxon>
        <taxon>Monodontidae</taxon>
        <taxon>Monodon</taxon>
    </lineage>
</organism>
<evidence type="ECO:0000256" key="4">
    <source>
        <dbReference type="ARBA" id="ARBA00022989"/>
    </source>
</evidence>
<keyword evidence="6 7" id="KW-0472">Membrane</keyword>
<dbReference type="PANTHER" id="PTHR31759:SF1">
    <property type="entry name" value="COILED-COIL DOMAIN-CONTAINING PROTEIN 167"/>
    <property type="match status" value="1"/>
</dbReference>
<dbReference type="Pfam" id="PF15188">
    <property type="entry name" value="CCDC-167"/>
    <property type="match status" value="1"/>
</dbReference>
<dbReference type="Proteomes" id="UP000308365">
    <property type="component" value="Unassembled WGS sequence"/>
</dbReference>
<gene>
    <name evidence="8" type="ORF">EI555_001803</name>
</gene>
<sequence>MNKASNYEKELQLLRQENRKNMLLSVATSLLLTLIYAYWTLLPLSAVVTAKQALEASRGPRYKGHLSLTQTSDQGFLSAQLLSPPIAAMDFVLA</sequence>
<feature type="transmembrane region" description="Helical" evidence="7">
    <location>
        <begin position="21"/>
        <end position="39"/>
    </location>
</feature>
<keyword evidence="5" id="KW-0175">Coiled coil</keyword>
<keyword evidence="4 7" id="KW-1133">Transmembrane helix</keyword>
<evidence type="ECO:0000256" key="6">
    <source>
        <dbReference type="ARBA" id="ARBA00023136"/>
    </source>
</evidence>
<evidence type="ECO:0000313" key="8">
    <source>
        <dbReference type="EMBL" id="TKC45735.1"/>
    </source>
</evidence>
<reference evidence="9" key="1">
    <citation type="journal article" date="2019" name="IScience">
        <title>Narwhal Genome Reveals Long-Term Low Genetic Diversity despite Current Large Abundance Size.</title>
        <authorList>
            <person name="Westbury M.V."/>
            <person name="Petersen B."/>
            <person name="Garde E."/>
            <person name="Heide-Jorgensen M.P."/>
            <person name="Lorenzen E.D."/>
        </authorList>
    </citation>
    <scope>NUCLEOTIDE SEQUENCE [LARGE SCALE GENOMIC DNA]</scope>
</reference>
<evidence type="ECO:0000313" key="9">
    <source>
        <dbReference type="Proteomes" id="UP000308365"/>
    </source>
</evidence>
<comment type="subcellular location">
    <subcellularLocation>
        <location evidence="1">Membrane</location>
        <topology evidence="1">Single-pass membrane protein</topology>
    </subcellularLocation>
</comment>
<accession>A0A4U1F8E1</accession>
<dbReference type="PANTHER" id="PTHR31759">
    <property type="entry name" value="COILED-COIL DOMAIN-CONTAINING PROTEIN 167"/>
    <property type="match status" value="1"/>
</dbReference>
<evidence type="ECO:0000256" key="2">
    <source>
        <dbReference type="ARBA" id="ARBA00022350"/>
    </source>
</evidence>
<evidence type="ECO:0000256" key="7">
    <source>
        <dbReference type="SAM" id="Phobius"/>
    </source>
</evidence>
<protein>
    <recommendedName>
        <fullName evidence="2">Coiled-coil domain-containing protein 167</fullName>
    </recommendedName>
</protein>